<comment type="catalytic activity">
    <reaction evidence="9 10 13">
        <text>Hydrolysis of proteins in presence of ATP.</text>
        <dbReference type="EC" id="3.4.21.53"/>
    </reaction>
</comment>
<dbReference type="GO" id="GO:0043565">
    <property type="term" value="F:sequence-specific DNA binding"/>
    <property type="evidence" value="ECO:0007669"/>
    <property type="project" value="UniProtKB-UniRule"/>
</dbReference>
<dbReference type="GO" id="GO:0005524">
    <property type="term" value="F:ATP binding"/>
    <property type="evidence" value="ECO:0007669"/>
    <property type="project" value="UniProtKB-UniRule"/>
</dbReference>
<dbReference type="GO" id="GO:0004176">
    <property type="term" value="F:ATP-dependent peptidase activity"/>
    <property type="evidence" value="ECO:0007669"/>
    <property type="project" value="UniProtKB-UniRule"/>
</dbReference>
<gene>
    <name evidence="9" type="primary">lon</name>
    <name evidence="18" type="ORF">A3F84_27040</name>
</gene>
<dbReference type="Gene3D" id="1.20.58.1480">
    <property type="match status" value="1"/>
</dbReference>
<dbReference type="InterPro" id="IPR027065">
    <property type="entry name" value="Lon_Prtase"/>
</dbReference>
<dbReference type="Gene3D" id="1.10.8.60">
    <property type="match status" value="1"/>
</dbReference>
<dbReference type="Proteomes" id="UP000178606">
    <property type="component" value="Unassembled WGS sequence"/>
</dbReference>
<dbReference type="InterPro" id="IPR003959">
    <property type="entry name" value="ATPase_AAA_core"/>
</dbReference>
<evidence type="ECO:0000256" key="8">
    <source>
        <dbReference type="ARBA" id="ARBA00023016"/>
    </source>
</evidence>
<dbReference type="InterPro" id="IPR003111">
    <property type="entry name" value="Lon_prtase_N"/>
</dbReference>
<keyword evidence="2 9" id="KW-0963">Cytoplasm</keyword>
<dbReference type="CDD" id="cd19500">
    <property type="entry name" value="RecA-like_Lon"/>
    <property type="match status" value="1"/>
</dbReference>
<evidence type="ECO:0000256" key="1">
    <source>
        <dbReference type="ARBA" id="ARBA00004496"/>
    </source>
</evidence>
<evidence type="ECO:0000256" key="2">
    <source>
        <dbReference type="ARBA" id="ARBA00022490"/>
    </source>
</evidence>
<dbReference type="GO" id="GO:0016887">
    <property type="term" value="F:ATP hydrolysis activity"/>
    <property type="evidence" value="ECO:0007669"/>
    <property type="project" value="UniProtKB-UniRule"/>
</dbReference>
<evidence type="ECO:0000256" key="6">
    <source>
        <dbReference type="ARBA" id="ARBA00022825"/>
    </source>
</evidence>
<feature type="domain" description="Lon proteolytic" evidence="16">
    <location>
        <begin position="600"/>
        <end position="781"/>
    </location>
</feature>
<reference evidence="18 19" key="1">
    <citation type="journal article" date="2016" name="Nat. Commun.">
        <title>Thousands of microbial genomes shed light on interconnected biogeochemical processes in an aquifer system.</title>
        <authorList>
            <person name="Anantharaman K."/>
            <person name="Brown C.T."/>
            <person name="Hug L.A."/>
            <person name="Sharon I."/>
            <person name="Castelle C.J."/>
            <person name="Probst A.J."/>
            <person name="Thomas B.C."/>
            <person name="Singh A."/>
            <person name="Wilkins M.J."/>
            <person name="Karaoz U."/>
            <person name="Brodie E.L."/>
            <person name="Williams K.H."/>
            <person name="Hubbard S.S."/>
            <person name="Banfield J.F."/>
        </authorList>
    </citation>
    <scope>NUCLEOTIDE SEQUENCE [LARGE SCALE GENOMIC DNA]</scope>
    <source>
        <strain evidence="19">RIFCSPLOWO2_12_FULL_64_10</strain>
    </source>
</reference>
<evidence type="ECO:0000259" key="16">
    <source>
        <dbReference type="PROSITE" id="PS51786"/>
    </source>
</evidence>
<dbReference type="SUPFAM" id="SSF52540">
    <property type="entry name" value="P-loop containing nucleoside triphosphate hydrolases"/>
    <property type="match status" value="1"/>
</dbReference>
<proteinExistence type="evidence at transcript level"/>
<comment type="induction">
    <text evidence="9">By heat shock.</text>
</comment>
<dbReference type="InterPro" id="IPR015947">
    <property type="entry name" value="PUA-like_sf"/>
</dbReference>
<dbReference type="InterPro" id="IPR027543">
    <property type="entry name" value="Lon_bac"/>
</dbReference>
<dbReference type="InterPro" id="IPR008268">
    <property type="entry name" value="Peptidase_S16_AS"/>
</dbReference>
<dbReference type="InterPro" id="IPR004815">
    <property type="entry name" value="Lon_bac/euk-typ"/>
</dbReference>
<comment type="function">
    <text evidence="9">ATP-dependent serine protease that mediates the selective degradation of mutant and abnormal proteins as well as certain short-lived regulatory proteins. Required for cellular homeostasis and for survival from DNA damage and developmental changes induced by stress. Degrades polypeptides processively to yield small peptide fragments that are 5 to 10 amino acids long. Binds to DNA in a double-stranded, site-specific manner.</text>
</comment>
<evidence type="ECO:0000256" key="4">
    <source>
        <dbReference type="ARBA" id="ARBA00022741"/>
    </source>
</evidence>
<dbReference type="NCBIfam" id="TIGR00763">
    <property type="entry name" value="lon"/>
    <property type="match status" value="1"/>
</dbReference>
<dbReference type="InterPro" id="IPR014721">
    <property type="entry name" value="Ribsml_uS5_D2-typ_fold_subgr"/>
</dbReference>
<keyword evidence="3 9" id="KW-0645">Protease</keyword>
<dbReference type="Pfam" id="PF05362">
    <property type="entry name" value="Lon_C"/>
    <property type="match status" value="1"/>
</dbReference>
<dbReference type="Gene3D" id="2.30.130.40">
    <property type="entry name" value="LON domain-like"/>
    <property type="match status" value="1"/>
</dbReference>
<dbReference type="GO" id="GO:0006515">
    <property type="term" value="P:protein quality control for misfolded or incompletely synthesized proteins"/>
    <property type="evidence" value="ECO:0007669"/>
    <property type="project" value="UniProtKB-UniRule"/>
</dbReference>
<dbReference type="Pfam" id="PF02190">
    <property type="entry name" value="LON_substr_bdg"/>
    <property type="match status" value="1"/>
</dbReference>
<evidence type="ECO:0000259" key="17">
    <source>
        <dbReference type="PROSITE" id="PS51787"/>
    </source>
</evidence>
<feature type="region of interest" description="Disordered" evidence="15">
    <location>
        <begin position="267"/>
        <end position="286"/>
    </location>
</feature>
<dbReference type="InterPro" id="IPR046336">
    <property type="entry name" value="Lon_prtase_N_sf"/>
</dbReference>
<comment type="similarity">
    <text evidence="9 10 13 14">Belongs to the peptidase S16 family.</text>
</comment>
<accession>A0A1F6C886</accession>
<dbReference type="HAMAP" id="MF_01973">
    <property type="entry name" value="lon_bact"/>
    <property type="match status" value="1"/>
</dbReference>
<dbReference type="InterPro" id="IPR027417">
    <property type="entry name" value="P-loop_NTPase"/>
</dbReference>
<feature type="active site" evidence="9 11">
    <location>
        <position position="687"/>
    </location>
</feature>
<evidence type="ECO:0000256" key="9">
    <source>
        <dbReference type="HAMAP-Rule" id="MF_01973"/>
    </source>
</evidence>
<dbReference type="PRINTS" id="PR00830">
    <property type="entry name" value="ENDOLAPTASE"/>
</dbReference>
<protein>
    <recommendedName>
        <fullName evidence="9 10">Lon protease</fullName>
        <ecNumber evidence="9 10">3.4.21.53</ecNumber>
    </recommendedName>
    <alternativeName>
        <fullName evidence="9">ATP-dependent protease La</fullName>
    </alternativeName>
</protein>
<keyword evidence="7 9" id="KW-0067">ATP-binding</keyword>
<dbReference type="SUPFAM" id="SSF54211">
    <property type="entry name" value="Ribosomal protein S5 domain 2-like"/>
    <property type="match status" value="1"/>
</dbReference>
<evidence type="ECO:0000256" key="3">
    <source>
        <dbReference type="ARBA" id="ARBA00022670"/>
    </source>
</evidence>
<keyword evidence="5 9" id="KW-0378">Hydrolase</keyword>
<dbReference type="EC" id="3.4.21.53" evidence="9 10"/>
<dbReference type="Pfam" id="PF22667">
    <property type="entry name" value="Lon_lid"/>
    <property type="match status" value="1"/>
</dbReference>
<comment type="subunit">
    <text evidence="9 10">Homohexamer. Organized in a ring with a central cavity.</text>
</comment>
<evidence type="ECO:0000256" key="11">
    <source>
        <dbReference type="PIRSR" id="PIRSR001174-1"/>
    </source>
</evidence>
<dbReference type="FunFam" id="1.20.5.5270:FF:000002">
    <property type="entry name" value="Lon protease homolog"/>
    <property type="match status" value="1"/>
</dbReference>
<dbReference type="PANTHER" id="PTHR10046">
    <property type="entry name" value="ATP DEPENDENT LON PROTEASE FAMILY MEMBER"/>
    <property type="match status" value="1"/>
</dbReference>
<name>A0A1F6C886_HANXR</name>
<keyword evidence="6 9" id="KW-0720">Serine protease</keyword>
<evidence type="ECO:0000256" key="13">
    <source>
        <dbReference type="PROSITE-ProRule" id="PRU01122"/>
    </source>
</evidence>
<evidence type="ECO:0000256" key="12">
    <source>
        <dbReference type="PIRSR" id="PIRSR001174-2"/>
    </source>
</evidence>
<evidence type="ECO:0000256" key="7">
    <source>
        <dbReference type="ARBA" id="ARBA00022840"/>
    </source>
</evidence>
<evidence type="ECO:0000313" key="18">
    <source>
        <dbReference type="EMBL" id="OGG45365.1"/>
    </source>
</evidence>
<evidence type="ECO:0000256" key="5">
    <source>
        <dbReference type="ARBA" id="ARBA00022801"/>
    </source>
</evidence>
<comment type="subcellular location">
    <subcellularLocation>
        <location evidence="1 9 10">Cytoplasm</location>
    </subcellularLocation>
</comment>
<evidence type="ECO:0000313" key="19">
    <source>
        <dbReference type="Proteomes" id="UP000178606"/>
    </source>
</evidence>
<dbReference type="Pfam" id="PF00004">
    <property type="entry name" value="AAA"/>
    <property type="match status" value="1"/>
</dbReference>
<dbReference type="PIRSF" id="PIRSF001174">
    <property type="entry name" value="Lon_proteas"/>
    <property type="match status" value="1"/>
</dbReference>
<keyword evidence="4 9" id="KW-0547">Nucleotide-binding</keyword>
<evidence type="ECO:0000256" key="14">
    <source>
        <dbReference type="RuleBase" id="RU000591"/>
    </source>
</evidence>
<dbReference type="Gene3D" id="1.20.5.5270">
    <property type="match status" value="1"/>
</dbReference>
<dbReference type="GO" id="GO:0005737">
    <property type="term" value="C:cytoplasm"/>
    <property type="evidence" value="ECO:0007669"/>
    <property type="project" value="UniProtKB-SubCell"/>
</dbReference>
<dbReference type="GO" id="GO:0004252">
    <property type="term" value="F:serine-type endopeptidase activity"/>
    <property type="evidence" value="ECO:0007669"/>
    <property type="project" value="UniProtKB-UniRule"/>
</dbReference>
<dbReference type="PROSITE" id="PS51786">
    <property type="entry name" value="LON_PROTEOLYTIC"/>
    <property type="match status" value="1"/>
</dbReference>
<keyword evidence="8 9" id="KW-0346">Stress response</keyword>
<feature type="active site" evidence="9 11">
    <location>
        <position position="730"/>
    </location>
</feature>
<dbReference type="SMART" id="SM00382">
    <property type="entry name" value="AAA"/>
    <property type="match status" value="1"/>
</dbReference>
<dbReference type="Gene3D" id="3.30.230.10">
    <property type="match status" value="1"/>
</dbReference>
<feature type="domain" description="Lon N-terminal" evidence="17">
    <location>
        <begin position="19"/>
        <end position="212"/>
    </location>
</feature>
<dbReference type="SUPFAM" id="SSF88697">
    <property type="entry name" value="PUA domain-like"/>
    <property type="match status" value="1"/>
</dbReference>
<feature type="compositionally biased region" description="Basic and acidic residues" evidence="15">
    <location>
        <begin position="274"/>
        <end position="286"/>
    </location>
</feature>
<feature type="binding site" evidence="9 12">
    <location>
        <begin position="364"/>
        <end position="371"/>
    </location>
    <ligand>
        <name>ATP</name>
        <dbReference type="ChEBI" id="CHEBI:30616"/>
    </ligand>
</feature>
<dbReference type="SMART" id="SM00464">
    <property type="entry name" value="LON"/>
    <property type="match status" value="1"/>
</dbReference>
<dbReference type="FunFam" id="3.40.50.300:FF:000382">
    <property type="entry name" value="Lon protease homolog 2, peroxisomal"/>
    <property type="match status" value="1"/>
</dbReference>
<organism evidence="18 19">
    <name type="scientific">Handelsmanbacteria sp. (strain RIFCSPLOWO2_12_FULL_64_10)</name>
    <dbReference type="NCBI Taxonomy" id="1817868"/>
    <lineage>
        <taxon>Bacteria</taxon>
        <taxon>Candidatus Handelsmaniibacteriota</taxon>
    </lineage>
</organism>
<dbReference type="InterPro" id="IPR003593">
    <property type="entry name" value="AAA+_ATPase"/>
</dbReference>
<sequence length="794" mass="87592">MPTEKNGGSEERIPIPEALPLLPSGDAVIYPYMLFPFVAASPEWVRAVDAAVAMENKMVGLFTLKNPEQPPAPENLHPIGTVAVIARMLRLPNNAVQILTQGISRIRLLEVTDRDPYLRGRVERAEEQEEQTVELEALARNAVGLFQKAVSLAPNLSEELGAAVASLPNAGAQADFIASHINLNLAERQAILEALNVAERLRLLTGFLNRELEILELGSKIQSEVKGEMDKTQRDYYLRQQLKAIQKELGEVDEQAAETNELRERVSKAGMPPEARKEADRELERMSRMPPAAAEYSVIRSYLEWLITVPWTASTEDHLNVAEAEKILDEDHYGLRRPKDRILEYLAVRRLKPDMKGPILCFAGPPGTGKTSLGQSIARALGRKFVRVSLGGVHDEADIRGHRRTYIGAMPGRIIQGLRRAESRNPVFMLDEIDKMGQDFRGDPAAALLEVLDPQQNNTFLDHYLDVPFDLSKVMFITTANVLHTIPPALLDRMEVLELSGYTEPEKLEIARRYLIPRQFAEHGLSAETLVIADDALTGVIRNYTREAGLRNLEREIGTVCRKVAREIARGKTETLRVSEKDLHAYLGPIRFRSEVAETSDEIGVVTGLAVTGAGGEVLFVEVVTVPGRGGLILTGQLGDVMRESAQAALTYIRSRARPLGLTPSALQKLDLHIHIPAGAVPKDGPSAGVTMTTALASALTKRPARRDVAMTGEVTLRGKVLPIGGVRDKVLAAHRAGIRTVILPAENEKDIEDIPEHVRNDLRFVFADHMDRVLNEALRPETAQEKVELVVAA</sequence>
<dbReference type="Gene3D" id="3.40.50.300">
    <property type="entry name" value="P-loop containing nucleotide triphosphate hydrolases"/>
    <property type="match status" value="1"/>
</dbReference>
<dbReference type="PROSITE" id="PS01046">
    <property type="entry name" value="LON_SER"/>
    <property type="match status" value="1"/>
</dbReference>
<dbReference type="InterPro" id="IPR020568">
    <property type="entry name" value="Ribosomal_Su5_D2-typ_SF"/>
</dbReference>
<dbReference type="EMBL" id="MFKF01000378">
    <property type="protein sequence ID" value="OGG45365.1"/>
    <property type="molecule type" value="Genomic_DNA"/>
</dbReference>
<dbReference type="InterPro" id="IPR008269">
    <property type="entry name" value="Lon_proteolytic"/>
</dbReference>
<dbReference type="InterPro" id="IPR054594">
    <property type="entry name" value="Lon_lid"/>
</dbReference>
<evidence type="ECO:0000256" key="15">
    <source>
        <dbReference type="SAM" id="MobiDB-lite"/>
    </source>
</evidence>
<comment type="caution">
    <text evidence="18">The sequence shown here is derived from an EMBL/GenBank/DDBJ whole genome shotgun (WGS) entry which is preliminary data.</text>
</comment>
<dbReference type="GO" id="GO:0034605">
    <property type="term" value="P:cellular response to heat"/>
    <property type="evidence" value="ECO:0007669"/>
    <property type="project" value="UniProtKB-UniRule"/>
</dbReference>
<dbReference type="PROSITE" id="PS51787">
    <property type="entry name" value="LON_N"/>
    <property type="match status" value="1"/>
</dbReference>
<evidence type="ECO:0000256" key="10">
    <source>
        <dbReference type="PIRNR" id="PIRNR001174"/>
    </source>
</evidence>
<dbReference type="AlphaFoldDB" id="A0A1F6C886"/>